<dbReference type="GO" id="GO:0005524">
    <property type="term" value="F:ATP binding"/>
    <property type="evidence" value="ECO:0007669"/>
    <property type="project" value="UniProtKB-UniRule"/>
</dbReference>
<dbReference type="VEuPathDB" id="TriTrypDB:TRSC58_01133"/>
<dbReference type="Proteomes" id="UP000031737">
    <property type="component" value="Unassembled WGS sequence"/>
</dbReference>
<dbReference type="GO" id="GO:0005737">
    <property type="term" value="C:cytoplasm"/>
    <property type="evidence" value="ECO:0007669"/>
    <property type="project" value="UniProtKB-SubCell"/>
</dbReference>
<evidence type="ECO:0000256" key="1">
    <source>
        <dbReference type="ARBA" id="ARBA00004496"/>
    </source>
</evidence>
<gene>
    <name evidence="11" type="ORF">TRSC58_01133</name>
</gene>
<dbReference type="SMART" id="SM00129">
    <property type="entry name" value="KISc"/>
    <property type="match status" value="1"/>
</dbReference>
<dbReference type="GO" id="GO:0003777">
    <property type="term" value="F:microtubule motor activity"/>
    <property type="evidence" value="ECO:0007669"/>
    <property type="project" value="InterPro"/>
</dbReference>
<comment type="similarity">
    <text evidence="6 7">Belongs to the TRAFAC class myosin-kinesin ATPase superfamily. Kinesin family.</text>
</comment>
<dbReference type="InterPro" id="IPR001752">
    <property type="entry name" value="Kinesin_motor_dom"/>
</dbReference>
<dbReference type="GO" id="GO:0007052">
    <property type="term" value="P:mitotic spindle organization"/>
    <property type="evidence" value="ECO:0007669"/>
    <property type="project" value="TreeGrafter"/>
</dbReference>
<accession>A0A061JAM4</accession>
<dbReference type="Pfam" id="PF00225">
    <property type="entry name" value="Kinesin"/>
    <property type="match status" value="1"/>
</dbReference>
<keyword evidence="5 8" id="KW-0175">Coiled coil</keyword>
<comment type="caution">
    <text evidence="11">The sequence shown here is derived from an EMBL/GenBank/DDBJ whole genome shotgun (WGS) entry which is preliminary data.</text>
</comment>
<sequence>MTEKVSVAARIRPLPCPESMLATAPLDERRVCVANRRVYHVDRVYDRHESTDVIFFESVVTLVDRFLAGYNATVLAYGQTGTGKTYTMDGLTPLVVRYIVDSMSNSTSKLSFQCVEVYGDALRDLLTSDPAVSSKHLQLHESDGDGGAVVVVGASRVKARSVAEVQDIINHGARMRTTGATNVHEHSSRSHSIFTIFNHERQSKLNLVDLAGSERNKKTQNVGQRFRESIAINGGLLALGNVIRALSRNHFQYPDNPRHVPYRSSKLTRLLRDSLGGNSSTLLIACVAADAANSDETTRTLQYGALAMHILNEPLPQFDEQVAAVRDANASHGHEVTARTSGGGGETPPSAPAEAAWLRQRVVVLEEQVQRCRDELKNDEAVFAQQIKDMRLLLEENESLRRRVAFLEGRPTATPRSTPEVRHGRWLQPQPQQQYTPAPVLPNMDYVQSTLQLYGTSPQEGGHKDYSRPASQTIQAVWGDETTMRKHEQRLQNELLKRPVDAARWNEAAAAVTAADRCNYANINGEASGEGARPLTVSEDQLGLLAKEALYYQNSNSELRRRLRTVLAMYEEQQREATMLRLEVKQIHDLLDGLPHS</sequence>
<dbReference type="InterPro" id="IPR036961">
    <property type="entry name" value="Kinesin_motor_dom_sf"/>
</dbReference>
<evidence type="ECO:0000256" key="9">
    <source>
        <dbReference type="SAM" id="MobiDB-lite"/>
    </source>
</evidence>
<evidence type="ECO:0000256" key="3">
    <source>
        <dbReference type="ARBA" id="ARBA00022741"/>
    </source>
</evidence>
<proteinExistence type="inferred from homology"/>
<keyword evidence="3 6" id="KW-0547">Nucleotide-binding</keyword>
<dbReference type="PROSITE" id="PS00411">
    <property type="entry name" value="KINESIN_MOTOR_1"/>
    <property type="match status" value="1"/>
</dbReference>
<evidence type="ECO:0000259" key="10">
    <source>
        <dbReference type="PROSITE" id="PS50067"/>
    </source>
</evidence>
<dbReference type="InterPro" id="IPR019821">
    <property type="entry name" value="Kinesin_motor_CS"/>
</dbReference>
<name>A0A061JAM4_TRYRA</name>
<dbReference type="AlphaFoldDB" id="A0A061JAM4"/>
<dbReference type="GO" id="GO:0005874">
    <property type="term" value="C:microtubule"/>
    <property type="evidence" value="ECO:0007669"/>
    <property type="project" value="UniProtKB-KW"/>
</dbReference>
<dbReference type="InterPro" id="IPR027640">
    <property type="entry name" value="Kinesin-like_fam"/>
</dbReference>
<dbReference type="GO" id="GO:0005875">
    <property type="term" value="C:microtubule associated complex"/>
    <property type="evidence" value="ECO:0007669"/>
    <property type="project" value="TreeGrafter"/>
</dbReference>
<reference evidence="11 12" key="1">
    <citation type="submission" date="2013-07" db="EMBL/GenBank/DDBJ databases">
        <authorList>
            <person name="Stoco P.H."/>
            <person name="Wagner G."/>
            <person name="Gerber A."/>
            <person name="Zaha A."/>
            <person name="Thompson C."/>
            <person name="Bartholomeu D.C."/>
            <person name="Luckemeyer D.D."/>
            <person name="Bahia D."/>
            <person name="Loreto E."/>
            <person name="Prestes E.B."/>
            <person name="Lima F.M."/>
            <person name="Rodrigues-Luiz G."/>
            <person name="Vallejo G.A."/>
            <person name="Filho J.F."/>
            <person name="Monteiro K.M."/>
            <person name="Tyler K.M."/>
            <person name="de Almeida L.G."/>
            <person name="Ortiz M.F."/>
            <person name="Siervo M.A."/>
            <person name="de Moraes M.H."/>
            <person name="Cunha O.L."/>
            <person name="Mendonca-Neto R."/>
            <person name="Silva R."/>
            <person name="Teixeira S.M."/>
            <person name="Murta S.M."/>
            <person name="Sincero T.C."/>
            <person name="Mendes T.A."/>
            <person name="Urmenyi T.P."/>
            <person name="Silva V.G."/>
            <person name="da Rocha W.D."/>
            <person name="Andersson B."/>
            <person name="Romanha A.J."/>
            <person name="Steindel M."/>
            <person name="de Vasconcelos A.T."/>
            <person name="Grisard E.C."/>
        </authorList>
    </citation>
    <scope>NUCLEOTIDE SEQUENCE [LARGE SCALE GENOMIC DNA]</scope>
    <source>
        <strain evidence="11 12">SC58</strain>
    </source>
</reference>
<organism evidence="11 12">
    <name type="scientific">Trypanosoma rangeli SC58</name>
    <dbReference type="NCBI Taxonomy" id="429131"/>
    <lineage>
        <taxon>Eukaryota</taxon>
        <taxon>Discoba</taxon>
        <taxon>Euglenozoa</taxon>
        <taxon>Kinetoplastea</taxon>
        <taxon>Metakinetoplastina</taxon>
        <taxon>Trypanosomatida</taxon>
        <taxon>Trypanosomatidae</taxon>
        <taxon>Trypanosoma</taxon>
        <taxon>Herpetosoma</taxon>
    </lineage>
</organism>
<evidence type="ECO:0000256" key="4">
    <source>
        <dbReference type="ARBA" id="ARBA00022840"/>
    </source>
</evidence>
<dbReference type="SUPFAM" id="SSF52540">
    <property type="entry name" value="P-loop containing nucleoside triphosphate hydrolases"/>
    <property type="match status" value="1"/>
</dbReference>
<evidence type="ECO:0000256" key="8">
    <source>
        <dbReference type="SAM" id="Coils"/>
    </source>
</evidence>
<dbReference type="GO" id="GO:0007018">
    <property type="term" value="P:microtubule-based movement"/>
    <property type="evidence" value="ECO:0007669"/>
    <property type="project" value="InterPro"/>
</dbReference>
<feature type="coiled-coil region" evidence="8">
    <location>
        <begin position="362"/>
        <end position="410"/>
    </location>
</feature>
<dbReference type="OrthoDB" id="3176171at2759"/>
<dbReference type="InterPro" id="IPR027417">
    <property type="entry name" value="P-loop_NTPase"/>
</dbReference>
<evidence type="ECO:0000256" key="6">
    <source>
        <dbReference type="PROSITE-ProRule" id="PRU00283"/>
    </source>
</evidence>
<dbReference type="PANTHER" id="PTHR47969:SF15">
    <property type="entry name" value="CHROMOSOME-ASSOCIATED KINESIN KIF4A-RELATED"/>
    <property type="match status" value="1"/>
</dbReference>
<keyword evidence="7" id="KW-0493">Microtubule</keyword>
<dbReference type="Gene3D" id="3.40.850.10">
    <property type="entry name" value="Kinesin motor domain"/>
    <property type="match status" value="1"/>
</dbReference>
<keyword evidence="2" id="KW-0963">Cytoplasm</keyword>
<dbReference type="PROSITE" id="PS50067">
    <property type="entry name" value="KINESIN_MOTOR_2"/>
    <property type="match status" value="1"/>
</dbReference>
<feature type="binding site" evidence="6">
    <location>
        <begin position="78"/>
        <end position="85"/>
    </location>
    <ligand>
        <name>ATP</name>
        <dbReference type="ChEBI" id="CHEBI:30616"/>
    </ligand>
</feature>
<evidence type="ECO:0000313" key="12">
    <source>
        <dbReference type="Proteomes" id="UP000031737"/>
    </source>
</evidence>
<dbReference type="GO" id="GO:0051231">
    <property type="term" value="P:spindle elongation"/>
    <property type="evidence" value="ECO:0007669"/>
    <property type="project" value="TreeGrafter"/>
</dbReference>
<evidence type="ECO:0000256" key="7">
    <source>
        <dbReference type="RuleBase" id="RU000394"/>
    </source>
</evidence>
<dbReference type="PANTHER" id="PTHR47969">
    <property type="entry name" value="CHROMOSOME-ASSOCIATED KINESIN KIF4A-RELATED"/>
    <property type="match status" value="1"/>
</dbReference>
<dbReference type="GO" id="GO:0008017">
    <property type="term" value="F:microtubule binding"/>
    <property type="evidence" value="ECO:0007669"/>
    <property type="project" value="InterPro"/>
</dbReference>
<feature type="region of interest" description="Disordered" evidence="9">
    <location>
        <begin position="332"/>
        <end position="351"/>
    </location>
</feature>
<evidence type="ECO:0000256" key="2">
    <source>
        <dbReference type="ARBA" id="ARBA00022490"/>
    </source>
</evidence>
<keyword evidence="12" id="KW-1185">Reference proteome</keyword>
<dbReference type="EMBL" id="AUPL01001133">
    <property type="protein sequence ID" value="ESL11126.1"/>
    <property type="molecule type" value="Genomic_DNA"/>
</dbReference>
<evidence type="ECO:0000313" key="11">
    <source>
        <dbReference type="EMBL" id="ESL11126.1"/>
    </source>
</evidence>
<evidence type="ECO:0000256" key="5">
    <source>
        <dbReference type="ARBA" id="ARBA00023054"/>
    </source>
</evidence>
<feature type="domain" description="Kinesin motor" evidence="10">
    <location>
        <begin position="4"/>
        <end position="310"/>
    </location>
</feature>
<keyword evidence="6 7" id="KW-0505">Motor protein</keyword>
<protein>
    <recommendedName>
        <fullName evidence="7">Kinesin-like protein</fullName>
    </recommendedName>
</protein>
<keyword evidence="4 6" id="KW-0067">ATP-binding</keyword>
<dbReference type="PRINTS" id="PR00380">
    <property type="entry name" value="KINESINHEAVY"/>
</dbReference>
<comment type="subcellular location">
    <subcellularLocation>
        <location evidence="1">Cytoplasm</location>
    </subcellularLocation>
</comment>